<accession>A0AAV8TP03</accession>
<gene>
    <name evidence="1" type="ORF">K2173_018197</name>
</gene>
<keyword evidence="2" id="KW-1185">Reference proteome</keyword>
<proteinExistence type="predicted"/>
<dbReference type="Proteomes" id="UP001159364">
    <property type="component" value="Linkage Group LG04"/>
</dbReference>
<sequence>MESEEQSTHQRKRKEHDGVGFRRSAVSEIILVLEGVTDLLDSTITESLETFPTEEGEKKRSS</sequence>
<organism evidence="1 2">
    <name type="scientific">Erythroxylum novogranatense</name>
    <dbReference type="NCBI Taxonomy" id="1862640"/>
    <lineage>
        <taxon>Eukaryota</taxon>
        <taxon>Viridiplantae</taxon>
        <taxon>Streptophyta</taxon>
        <taxon>Embryophyta</taxon>
        <taxon>Tracheophyta</taxon>
        <taxon>Spermatophyta</taxon>
        <taxon>Magnoliopsida</taxon>
        <taxon>eudicotyledons</taxon>
        <taxon>Gunneridae</taxon>
        <taxon>Pentapetalae</taxon>
        <taxon>rosids</taxon>
        <taxon>fabids</taxon>
        <taxon>Malpighiales</taxon>
        <taxon>Erythroxylaceae</taxon>
        <taxon>Erythroxylum</taxon>
    </lineage>
</organism>
<reference evidence="1 2" key="1">
    <citation type="submission" date="2021-09" db="EMBL/GenBank/DDBJ databases">
        <title>Genomic insights and catalytic innovation underlie evolution of tropane alkaloids biosynthesis.</title>
        <authorList>
            <person name="Wang Y.-J."/>
            <person name="Tian T."/>
            <person name="Huang J.-P."/>
            <person name="Huang S.-X."/>
        </authorList>
    </citation>
    <scope>NUCLEOTIDE SEQUENCE [LARGE SCALE GENOMIC DNA]</scope>
    <source>
        <strain evidence="1">KIB-2018</strain>
        <tissue evidence="1">Leaf</tissue>
    </source>
</reference>
<evidence type="ECO:0000313" key="1">
    <source>
        <dbReference type="EMBL" id="KAJ8767639.1"/>
    </source>
</evidence>
<name>A0AAV8TP03_9ROSI</name>
<dbReference type="AlphaFoldDB" id="A0AAV8TP03"/>
<evidence type="ECO:0000313" key="2">
    <source>
        <dbReference type="Proteomes" id="UP001159364"/>
    </source>
</evidence>
<protein>
    <submittedName>
        <fullName evidence="1">Uncharacterized protein</fullName>
    </submittedName>
</protein>
<dbReference type="EMBL" id="JAIWQS010000004">
    <property type="protein sequence ID" value="KAJ8767639.1"/>
    <property type="molecule type" value="Genomic_DNA"/>
</dbReference>
<comment type="caution">
    <text evidence="1">The sequence shown here is derived from an EMBL/GenBank/DDBJ whole genome shotgun (WGS) entry which is preliminary data.</text>
</comment>